<name>A0AAV5W3W6_9BILA</name>
<keyword evidence="1" id="KW-0732">Signal</keyword>
<protein>
    <recommendedName>
        <fullName evidence="4">Lipoprotein</fullName>
    </recommendedName>
</protein>
<dbReference type="PANTHER" id="PTHR37427:SF3">
    <property type="entry name" value="ADENOSINE DEAMINASE"/>
    <property type="match status" value="1"/>
</dbReference>
<sequence length="132" mass="14729">MTSLLFLLSLPLIAIGCDIKATLNFNPKIQSGFARFKFFNETYGPVYEYREGEKNLPQKFTIKGTFCNMKPTILETFETDPRAGDVKPKKTSQAFIEGFGTMDYQIGDMHTPYLSSKIGVFCGFGDCGNSHG</sequence>
<gene>
    <name evidence="2" type="ORF">PFISCL1PPCAC_16104</name>
</gene>
<feature type="chain" id="PRO_5043473162" description="Lipoprotein" evidence="1">
    <location>
        <begin position="17"/>
        <end position="132"/>
    </location>
</feature>
<dbReference type="EMBL" id="BTSY01000004">
    <property type="protein sequence ID" value="GMT24807.1"/>
    <property type="molecule type" value="Genomic_DNA"/>
</dbReference>
<organism evidence="2 3">
    <name type="scientific">Pristionchus fissidentatus</name>
    <dbReference type="NCBI Taxonomy" id="1538716"/>
    <lineage>
        <taxon>Eukaryota</taxon>
        <taxon>Metazoa</taxon>
        <taxon>Ecdysozoa</taxon>
        <taxon>Nematoda</taxon>
        <taxon>Chromadorea</taxon>
        <taxon>Rhabditida</taxon>
        <taxon>Rhabditina</taxon>
        <taxon>Diplogasteromorpha</taxon>
        <taxon>Diplogasteroidea</taxon>
        <taxon>Neodiplogasteridae</taxon>
        <taxon>Pristionchus</taxon>
    </lineage>
</organism>
<feature type="signal peptide" evidence="1">
    <location>
        <begin position="1"/>
        <end position="16"/>
    </location>
</feature>
<dbReference type="PANTHER" id="PTHR37427">
    <property type="entry name" value="PROTEIN CBG20963-RELATED"/>
    <property type="match status" value="1"/>
</dbReference>
<evidence type="ECO:0008006" key="4">
    <source>
        <dbReference type="Google" id="ProtNLM"/>
    </source>
</evidence>
<proteinExistence type="predicted"/>
<accession>A0AAV5W3W6</accession>
<keyword evidence="3" id="KW-1185">Reference proteome</keyword>
<evidence type="ECO:0000313" key="3">
    <source>
        <dbReference type="Proteomes" id="UP001432322"/>
    </source>
</evidence>
<reference evidence="2" key="1">
    <citation type="submission" date="2023-10" db="EMBL/GenBank/DDBJ databases">
        <title>Genome assembly of Pristionchus species.</title>
        <authorList>
            <person name="Yoshida K."/>
            <person name="Sommer R.J."/>
        </authorList>
    </citation>
    <scope>NUCLEOTIDE SEQUENCE</scope>
    <source>
        <strain evidence="2">RS5133</strain>
    </source>
</reference>
<dbReference type="Proteomes" id="UP001432322">
    <property type="component" value="Unassembled WGS sequence"/>
</dbReference>
<comment type="caution">
    <text evidence="2">The sequence shown here is derived from an EMBL/GenBank/DDBJ whole genome shotgun (WGS) entry which is preliminary data.</text>
</comment>
<evidence type="ECO:0000313" key="2">
    <source>
        <dbReference type="EMBL" id="GMT24807.1"/>
    </source>
</evidence>
<evidence type="ECO:0000256" key="1">
    <source>
        <dbReference type="SAM" id="SignalP"/>
    </source>
</evidence>
<dbReference type="AlphaFoldDB" id="A0AAV5W3W6"/>